<dbReference type="InterPro" id="IPR000847">
    <property type="entry name" value="LysR_HTH_N"/>
</dbReference>
<dbReference type="SUPFAM" id="SSF53850">
    <property type="entry name" value="Periplasmic binding protein-like II"/>
    <property type="match status" value="1"/>
</dbReference>
<keyword evidence="4" id="KW-0804">Transcription</keyword>
<dbReference type="Proteomes" id="UP000470875">
    <property type="component" value="Unassembled WGS sequence"/>
</dbReference>
<name>A0A6N7WA10_9ACTO</name>
<dbReference type="Pfam" id="PF03466">
    <property type="entry name" value="LysR_substrate"/>
    <property type="match status" value="1"/>
</dbReference>
<dbReference type="GO" id="GO:0000976">
    <property type="term" value="F:transcription cis-regulatory region binding"/>
    <property type="evidence" value="ECO:0007669"/>
    <property type="project" value="TreeGrafter"/>
</dbReference>
<dbReference type="SUPFAM" id="SSF46785">
    <property type="entry name" value="Winged helix' DNA-binding domain"/>
    <property type="match status" value="1"/>
</dbReference>
<reference evidence="6 7" key="1">
    <citation type="submission" date="2019-08" db="EMBL/GenBank/DDBJ databases">
        <title>In-depth cultivation of the pig gut microbiome towards novel bacterial diversity and tailored functional studies.</title>
        <authorList>
            <person name="Wylensek D."/>
            <person name="Hitch T.C.A."/>
            <person name="Clavel T."/>
        </authorList>
    </citation>
    <scope>NUCLEOTIDE SEQUENCE [LARGE SCALE GENOMIC DNA]</scope>
    <source>
        <strain evidence="6 7">WB03_NA08</strain>
    </source>
</reference>
<evidence type="ECO:0000259" key="5">
    <source>
        <dbReference type="PROSITE" id="PS50931"/>
    </source>
</evidence>
<evidence type="ECO:0000256" key="1">
    <source>
        <dbReference type="ARBA" id="ARBA00009437"/>
    </source>
</evidence>
<evidence type="ECO:0000313" key="6">
    <source>
        <dbReference type="EMBL" id="MSS85282.1"/>
    </source>
</evidence>
<dbReference type="PANTHER" id="PTHR30126:SF39">
    <property type="entry name" value="HTH-TYPE TRANSCRIPTIONAL REGULATOR CYSL"/>
    <property type="match status" value="1"/>
</dbReference>
<dbReference type="PROSITE" id="PS50931">
    <property type="entry name" value="HTH_LYSR"/>
    <property type="match status" value="1"/>
</dbReference>
<proteinExistence type="inferred from homology"/>
<evidence type="ECO:0000256" key="3">
    <source>
        <dbReference type="ARBA" id="ARBA00023125"/>
    </source>
</evidence>
<comment type="similarity">
    <text evidence="1">Belongs to the LysR transcriptional regulatory family.</text>
</comment>
<feature type="domain" description="HTH lysR-type" evidence="5">
    <location>
        <begin position="21"/>
        <end position="78"/>
    </location>
</feature>
<keyword evidence="7" id="KW-1185">Reference proteome</keyword>
<evidence type="ECO:0000256" key="4">
    <source>
        <dbReference type="ARBA" id="ARBA00023163"/>
    </source>
</evidence>
<keyword evidence="2" id="KW-0805">Transcription regulation</keyword>
<dbReference type="InterPro" id="IPR036388">
    <property type="entry name" value="WH-like_DNA-bd_sf"/>
</dbReference>
<dbReference type="Gene3D" id="3.40.190.10">
    <property type="entry name" value="Periplasmic binding protein-like II"/>
    <property type="match status" value="2"/>
</dbReference>
<evidence type="ECO:0000256" key="2">
    <source>
        <dbReference type="ARBA" id="ARBA00023015"/>
    </source>
</evidence>
<gene>
    <name evidence="6" type="ORF">FYJ24_11045</name>
</gene>
<dbReference type="InterPro" id="IPR005119">
    <property type="entry name" value="LysR_subst-bd"/>
</dbReference>
<accession>A0A6N7WA10</accession>
<dbReference type="EMBL" id="VULO01000014">
    <property type="protein sequence ID" value="MSS85282.1"/>
    <property type="molecule type" value="Genomic_DNA"/>
</dbReference>
<evidence type="ECO:0000313" key="7">
    <source>
        <dbReference type="Proteomes" id="UP000470875"/>
    </source>
</evidence>
<dbReference type="AlphaFoldDB" id="A0A6N7WA10"/>
<comment type="caution">
    <text evidence="6">The sequence shown here is derived from an EMBL/GenBank/DDBJ whole genome shotgun (WGS) entry which is preliminary data.</text>
</comment>
<protein>
    <submittedName>
        <fullName evidence="6">LysR family transcriptional regulator</fullName>
    </submittedName>
</protein>
<sequence>MGSYTIGMSSQWQARRSSGEINVISLELLVLVKEKGGVGVAAREVGVSQPQASRMIAALEKRLSLPLVRRTPLGSTLTEAGESIALRARQILAEYERLHIDADRLRGRMPEQLKLAASRTVGEQLVPEWTKAMSQMGWATSVSFKVDNSARIMDMVDTGEVPLGFVEVPQPPVGFVMEVLRRDRVVLIVPRSHPWSGKRLTVAELAGVRFVEREVGSGTRDILDVYLPQRALPIAEFDSNTAIVHAVAQGVGPAFLSELAIRDQVATGDISIVPIVGLVMERPLCAIWRSENASLPGVEQVLSVVRSLELQT</sequence>
<dbReference type="InterPro" id="IPR036390">
    <property type="entry name" value="WH_DNA-bd_sf"/>
</dbReference>
<dbReference type="Pfam" id="PF00126">
    <property type="entry name" value="HTH_1"/>
    <property type="match status" value="1"/>
</dbReference>
<dbReference type="GO" id="GO:0003700">
    <property type="term" value="F:DNA-binding transcription factor activity"/>
    <property type="evidence" value="ECO:0007669"/>
    <property type="project" value="InterPro"/>
</dbReference>
<keyword evidence="3" id="KW-0238">DNA-binding</keyword>
<organism evidence="6 7">
    <name type="scientific">Scrofimicrobium canadense</name>
    <dbReference type="NCBI Taxonomy" id="2652290"/>
    <lineage>
        <taxon>Bacteria</taxon>
        <taxon>Bacillati</taxon>
        <taxon>Actinomycetota</taxon>
        <taxon>Actinomycetes</taxon>
        <taxon>Actinomycetales</taxon>
        <taxon>Actinomycetaceae</taxon>
        <taxon>Scrofimicrobium</taxon>
    </lineage>
</organism>
<dbReference type="Gene3D" id="1.10.10.10">
    <property type="entry name" value="Winged helix-like DNA-binding domain superfamily/Winged helix DNA-binding domain"/>
    <property type="match status" value="1"/>
</dbReference>
<dbReference type="PANTHER" id="PTHR30126">
    <property type="entry name" value="HTH-TYPE TRANSCRIPTIONAL REGULATOR"/>
    <property type="match status" value="1"/>
</dbReference>